<proteinExistence type="predicted"/>
<dbReference type="AlphaFoldDB" id="A0A7W6EU53"/>
<sequence length="640" mass="69580">MRSLKEAATSAPAAKSADEQQYGSTFFSWLGLRQALWPQPEAAPAAASSEPSCTPPSDFLAALKTDTGIPADERADLARLRAAVGCDRPVVWDAKINSAHGLEFLAYLKAADAFYAGNWHDADAGFLALRKARNPWVAETARYMPIRIGLRSAVAAMSDEYGNLDRAKVDKDGLAQARDAIADYLKAYPHGLYADSARGLVRRVLWLDGNDAELLPIYERMLANTPADSEAAADLAEEIDNRALGAGWDDAAENSLKTIRTGGKTPLLLAIVDLYDMRGDAKDLKLSQGDLAIQAGQFSSHPELHSYLVALRALQAGESPRTIMKMIPDAARAGSYTPLAFSRQMLRGKALAKAQDPNEAGFWSELIKGADPLYQRPLVELGLAIKWQRTGQVARAFAPNSPIQDATTREILLQTVASPAIVRANARDASRSAHERDVARFALIYKGLTHSAYRDVVDDLSLVPADARADGWLAPLIQQETVSLGVFTKGKWSDGFECPALRQTAATLARDPHDIHAQLCLGDFWRLNGFDNFALFAPEKAPDALGSGPDGFAGKPLARGAIYSAIIADAKAGPEERAYALYRAVMCYAPSGYNGCAGPIDTANEMEAAQVPKAQRQAWFNQLKTRYPNSVWAKRLRYFW</sequence>
<organism evidence="1 2">
    <name type="scientific">Novosphingobium hassiacum</name>
    <dbReference type="NCBI Taxonomy" id="173676"/>
    <lineage>
        <taxon>Bacteria</taxon>
        <taxon>Pseudomonadati</taxon>
        <taxon>Pseudomonadota</taxon>
        <taxon>Alphaproteobacteria</taxon>
        <taxon>Sphingomonadales</taxon>
        <taxon>Sphingomonadaceae</taxon>
        <taxon>Novosphingobium</taxon>
    </lineage>
</organism>
<comment type="caution">
    <text evidence="1">The sequence shown here is derived from an EMBL/GenBank/DDBJ whole genome shotgun (WGS) entry which is preliminary data.</text>
</comment>
<gene>
    <name evidence="1" type="ORF">GGQ88_000006</name>
</gene>
<evidence type="ECO:0000313" key="2">
    <source>
        <dbReference type="Proteomes" id="UP000562395"/>
    </source>
</evidence>
<protein>
    <submittedName>
        <fullName evidence="1">Uncharacterized protein</fullName>
    </submittedName>
</protein>
<evidence type="ECO:0000313" key="1">
    <source>
        <dbReference type="EMBL" id="MBB3858766.1"/>
    </source>
</evidence>
<name>A0A7W6EU53_9SPHN</name>
<keyword evidence="2" id="KW-1185">Reference proteome</keyword>
<accession>A0A7W6EU53</accession>
<dbReference type="Proteomes" id="UP000562395">
    <property type="component" value="Unassembled WGS sequence"/>
</dbReference>
<dbReference type="EMBL" id="JACICY010000001">
    <property type="protein sequence ID" value="MBB3858766.1"/>
    <property type="molecule type" value="Genomic_DNA"/>
</dbReference>
<reference evidence="1 2" key="1">
    <citation type="submission" date="2020-08" db="EMBL/GenBank/DDBJ databases">
        <title>Genomic Encyclopedia of Type Strains, Phase IV (KMG-IV): sequencing the most valuable type-strain genomes for metagenomic binning, comparative biology and taxonomic classification.</title>
        <authorList>
            <person name="Goeker M."/>
        </authorList>
    </citation>
    <scope>NUCLEOTIDE SEQUENCE [LARGE SCALE GENOMIC DNA]</scope>
    <source>
        <strain evidence="1 2">DSM 14552</strain>
    </source>
</reference>